<feature type="domain" description="BED-type" evidence="10">
    <location>
        <begin position="37"/>
        <end position="80"/>
    </location>
</feature>
<evidence type="ECO:0000256" key="9">
    <source>
        <dbReference type="SAM" id="MobiDB-lite"/>
    </source>
</evidence>
<proteinExistence type="predicted"/>
<organism evidence="11 12">
    <name type="scientific">Dromas ardeola</name>
    <dbReference type="NCBI Taxonomy" id="458190"/>
    <lineage>
        <taxon>Eukaryota</taxon>
        <taxon>Metazoa</taxon>
        <taxon>Chordata</taxon>
        <taxon>Craniata</taxon>
        <taxon>Vertebrata</taxon>
        <taxon>Euteleostomi</taxon>
        <taxon>Archelosauria</taxon>
        <taxon>Archosauria</taxon>
        <taxon>Dinosauria</taxon>
        <taxon>Saurischia</taxon>
        <taxon>Theropoda</taxon>
        <taxon>Coelurosauria</taxon>
        <taxon>Aves</taxon>
        <taxon>Neognathae</taxon>
        <taxon>Neoaves</taxon>
        <taxon>Charadriiformes</taxon>
        <taxon>Dromadidae</taxon>
        <taxon>Dromas</taxon>
    </lineage>
</organism>
<comment type="subcellular location">
    <subcellularLocation>
        <location evidence="1">Nucleus</location>
    </subcellularLocation>
</comment>
<evidence type="ECO:0000256" key="5">
    <source>
        <dbReference type="ARBA" id="ARBA00023015"/>
    </source>
</evidence>
<reference evidence="11 12" key="1">
    <citation type="submission" date="2019-09" db="EMBL/GenBank/DDBJ databases">
        <title>Bird 10,000 Genomes (B10K) Project - Family phase.</title>
        <authorList>
            <person name="Zhang G."/>
        </authorList>
    </citation>
    <scope>NUCLEOTIDE SEQUENCE [LARGE SCALE GENOMIC DNA]</scope>
    <source>
        <strain evidence="11">B10K-DU-012-55</strain>
        <tissue evidence="11">Muscle</tissue>
    </source>
</reference>
<name>A0A7K5XE94_9CHAR</name>
<dbReference type="PANTHER" id="PTHR46481">
    <property type="entry name" value="ZINC FINGER BED DOMAIN-CONTAINING PROTEIN 4"/>
    <property type="match status" value="1"/>
</dbReference>
<evidence type="ECO:0000256" key="8">
    <source>
        <dbReference type="PROSITE-ProRule" id="PRU00027"/>
    </source>
</evidence>
<evidence type="ECO:0000256" key="2">
    <source>
        <dbReference type="ARBA" id="ARBA00022723"/>
    </source>
</evidence>
<keyword evidence="5" id="KW-0805">Transcription regulation</keyword>
<evidence type="ECO:0000256" key="1">
    <source>
        <dbReference type="ARBA" id="ARBA00004123"/>
    </source>
</evidence>
<evidence type="ECO:0000256" key="6">
    <source>
        <dbReference type="ARBA" id="ARBA00023163"/>
    </source>
</evidence>
<gene>
    <name evidence="11" type="primary">Zbed4_1</name>
    <name evidence="11" type="ORF">DROARD_R15462</name>
</gene>
<dbReference type="SUPFAM" id="SSF57667">
    <property type="entry name" value="beta-beta-alpha zinc fingers"/>
    <property type="match status" value="1"/>
</dbReference>
<dbReference type="SUPFAM" id="SSF53098">
    <property type="entry name" value="Ribonuclease H-like"/>
    <property type="match status" value="1"/>
</dbReference>
<comment type="caution">
    <text evidence="11">The sequence shown here is derived from an EMBL/GenBank/DDBJ whole genome shotgun (WGS) entry which is preliminary data.</text>
</comment>
<evidence type="ECO:0000256" key="7">
    <source>
        <dbReference type="ARBA" id="ARBA00023242"/>
    </source>
</evidence>
<dbReference type="GO" id="GO:0009791">
    <property type="term" value="P:post-embryonic development"/>
    <property type="evidence" value="ECO:0007669"/>
    <property type="project" value="UniProtKB-ARBA"/>
</dbReference>
<evidence type="ECO:0000313" key="11">
    <source>
        <dbReference type="EMBL" id="NWU51264.1"/>
    </source>
</evidence>
<dbReference type="PANTHER" id="PTHR46481:SF10">
    <property type="entry name" value="ZINC FINGER BED DOMAIN-CONTAINING PROTEIN 39"/>
    <property type="match status" value="1"/>
</dbReference>
<feature type="non-terminal residue" evidence="11">
    <location>
        <position position="1"/>
    </location>
</feature>
<dbReference type="Pfam" id="PF02892">
    <property type="entry name" value="zf-BED"/>
    <property type="match status" value="1"/>
</dbReference>
<dbReference type="InterPro" id="IPR036236">
    <property type="entry name" value="Znf_C2H2_sf"/>
</dbReference>
<keyword evidence="4" id="KW-0862">Zinc</keyword>
<dbReference type="InterPro" id="IPR003656">
    <property type="entry name" value="Znf_BED"/>
</dbReference>
<feature type="non-terminal residue" evidence="11">
    <location>
        <position position="295"/>
    </location>
</feature>
<protein>
    <submittedName>
        <fullName evidence="11">ZBED4 protein</fullName>
    </submittedName>
</protein>
<feature type="compositionally biased region" description="Gly residues" evidence="9">
    <location>
        <begin position="20"/>
        <end position="29"/>
    </location>
</feature>
<keyword evidence="3 8" id="KW-0863">Zinc-finger</keyword>
<keyword evidence="2" id="KW-0479">Metal-binding</keyword>
<dbReference type="SUPFAM" id="SSF140996">
    <property type="entry name" value="Hermes dimerisation domain"/>
    <property type="match status" value="1"/>
</dbReference>
<dbReference type="AlphaFoldDB" id="A0A7K5XE94"/>
<dbReference type="InterPro" id="IPR012337">
    <property type="entry name" value="RNaseH-like_sf"/>
</dbReference>
<dbReference type="InterPro" id="IPR052035">
    <property type="entry name" value="ZnF_BED_domain_contain"/>
</dbReference>
<keyword evidence="7" id="KW-0539">Nucleus</keyword>
<dbReference type="EMBL" id="VYZM01009165">
    <property type="protein sequence ID" value="NWU51264.1"/>
    <property type="molecule type" value="Genomic_DNA"/>
</dbReference>
<evidence type="ECO:0000313" key="12">
    <source>
        <dbReference type="Proteomes" id="UP000586671"/>
    </source>
</evidence>
<sequence length="295" mass="33071">MVFNTYNAAPAARRKREKGGGSGQDGGGTTTALYVDRRKSKVWNYYAKLGDAYVECNICKKQLSFHNSTTTMREHLVRKHGIRDTLLSHLKDDQVAEGDYATPENAGKRCRQMTPESGFYHPASCSEPRSEVIMELVLEMIFRDLHPLSMVKDKGFGLLLGYLEPNFTLPSPVQLSGMLWHRYNVVKQHLERYLQTAQAIVLCAEPWVSQFDQTYLSVTANFIDGEWRRARCLLETRRAKAEEGLGEKLVALLAEFGISGKSVFCVMHDGAAAPQLATHGWSNVLCAARSLHLCV</sequence>
<dbReference type="SMART" id="SM00614">
    <property type="entry name" value="ZnF_BED"/>
    <property type="match status" value="1"/>
</dbReference>
<evidence type="ECO:0000256" key="3">
    <source>
        <dbReference type="ARBA" id="ARBA00022771"/>
    </source>
</evidence>
<keyword evidence="12" id="KW-1185">Reference proteome</keyword>
<dbReference type="GO" id="GO:0008270">
    <property type="term" value="F:zinc ion binding"/>
    <property type="evidence" value="ECO:0007669"/>
    <property type="project" value="UniProtKB-KW"/>
</dbReference>
<dbReference type="PROSITE" id="PS50808">
    <property type="entry name" value="ZF_BED"/>
    <property type="match status" value="1"/>
</dbReference>
<feature type="region of interest" description="Disordered" evidence="9">
    <location>
        <begin position="1"/>
        <end position="31"/>
    </location>
</feature>
<evidence type="ECO:0000259" key="10">
    <source>
        <dbReference type="PROSITE" id="PS50808"/>
    </source>
</evidence>
<evidence type="ECO:0000256" key="4">
    <source>
        <dbReference type="ARBA" id="ARBA00022833"/>
    </source>
</evidence>
<accession>A0A7K5XE94</accession>
<dbReference type="GO" id="GO:0003677">
    <property type="term" value="F:DNA binding"/>
    <property type="evidence" value="ECO:0007669"/>
    <property type="project" value="InterPro"/>
</dbReference>
<dbReference type="Proteomes" id="UP000586671">
    <property type="component" value="Unassembled WGS sequence"/>
</dbReference>
<dbReference type="GO" id="GO:0005634">
    <property type="term" value="C:nucleus"/>
    <property type="evidence" value="ECO:0007669"/>
    <property type="project" value="UniProtKB-SubCell"/>
</dbReference>
<keyword evidence="6" id="KW-0804">Transcription</keyword>